<accession>A0A0A8ZQ40</accession>
<dbReference type="EMBL" id="GBRH01258087">
    <property type="protein sequence ID" value="JAD39808.1"/>
    <property type="molecule type" value="Transcribed_RNA"/>
</dbReference>
<name>A0A0A8ZQ40_ARUDO</name>
<protein>
    <submittedName>
        <fullName evidence="1">Uncharacterized protein</fullName>
    </submittedName>
</protein>
<sequence>MCEPKSSCRTPEKQIYSILDKCQYAMGSLGYLEKDVNVLSDLKLKCEFIQAKRKFLHDRKGSCGS</sequence>
<evidence type="ECO:0000313" key="1">
    <source>
        <dbReference type="EMBL" id="JAD39808.1"/>
    </source>
</evidence>
<dbReference type="AlphaFoldDB" id="A0A0A8ZQ40"/>
<proteinExistence type="predicted"/>
<reference evidence="1" key="2">
    <citation type="journal article" date="2015" name="Data Brief">
        <title>Shoot transcriptome of the giant reed, Arundo donax.</title>
        <authorList>
            <person name="Barrero R.A."/>
            <person name="Guerrero F.D."/>
            <person name="Moolhuijzen P."/>
            <person name="Goolsby J.A."/>
            <person name="Tidwell J."/>
            <person name="Bellgard S.E."/>
            <person name="Bellgard M.I."/>
        </authorList>
    </citation>
    <scope>NUCLEOTIDE SEQUENCE</scope>
    <source>
        <tissue evidence="1">Shoot tissue taken approximately 20 cm above the soil surface</tissue>
    </source>
</reference>
<reference evidence="1" key="1">
    <citation type="submission" date="2014-09" db="EMBL/GenBank/DDBJ databases">
        <authorList>
            <person name="Magalhaes I.L.F."/>
            <person name="Oliveira U."/>
            <person name="Santos F.R."/>
            <person name="Vidigal T.H.D.A."/>
            <person name="Brescovit A.D."/>
            <person name="Santos A.J."/>
        </authorList>
    </citation>
    <scope>NUCLEOTIDE SEQUENCE</scope>
    <source>
        <tissue evidence="1">Shoot tissue taken approximately 20 cm above the soil surface</tissue>
    </source>
</reference>
<organism evidence="1">
    <name type="scientific">Arundo donax</name>
    <name type="common">Giant reed</name>
    <name type="synonym">Donax arundinaceus</name>
    <dbReference type="NCBI Taxonomy" id="35708"/>
    <lineage>
        <taxon>Eukaryota</taxon>
        <taxon>Viridiplantae</taxon>
        <taxon>Streptophyta</taxon>
        <taxon>Embryophyta</taxon>
        <taxon>Tracheophyta</taxon>
        <taxon>Spermatophyta</taxon>
        <taxon>Magnoliopsida</taxon>
        <taxon>Liliopsida</taxon>
        <taxon>Poales</taxon>
        <taxon>Poaceae</taxon>
        <taxon>PACMAD clade</taxon>
        <taxon>Arundinoideae</taxon>
        <taxon>Arundineae</taxon>
        <taxon>Arundo</taxon>
    </lineage>
</organism>